<dbReference type="HAMAP" id="MF_00201">
    <property type="entry name" value="RecO"/>
    <property type="match status" value="1"/>
</dbReference>
<dbReference type="PANTHER" id="PTHR33991:SF1">
    <property type="entry name" value="DNA REPAIR PROTEIN RECO"/>
    <property type="match status" value="1"/>
</dbReference>
<name>A0A3B1A2S1_9ZZZZ</name>
<gene>
    <name evidence="8" type="ORF">MNBD_GAMMA16-1413</name>
</gene>
<dbReference type="GO" id="GO:0006310">
    <property type="term" value="P:DNA recombination"/>
    <property type="evidence" value="ECO:0007669"/>
    <property type="project" value="UniProtKB-KW"/>
</dbReference>
<dbReference type="Gene3D" id="1.20.1440.120">
    <property type="entry name" value="Recombination protein O, C-terminal domain"/>
    <property type="match status" value="1"/>
</dbReference>
<dbReference type="InterPro" id="IPR042242">
    <property type="entry name" value="RecO_C"/>
</dbReference>
<comment type="similarity">
    <text evidence="1">Belongs to the RecO family.</text>
</comment>
<dbReference type="NCBIfam" id="TIGR00613">
    <property type="entry name" value="reco"/>
    <property type="match status" value="1"/>
</dbReference>
<evidence type="ECO:0000256" key="3">
    <source>
        <dbReference type="ARBA" id="ARBA00022763"/>
    </source>
</evidence>
<proteinExistence type="inferred from homology"/>
<keyword evidence="5" id="KW-0234">DNA repair</keyword>
<evidence type="ECO:0000313" key="8">
    <source>
        <dbReference type="EMBL" id="VAW87186.1"/>
    </source>
</evidence>
<dbReference type="GO" id="GO:0006302">
    <property type="term" value="P:double-strand break repair"/>
    <property type="evidence" value="ECO:0007669"/>
    <property type="project" value="TreeGrafter"/>
</dbReference>
<dbReference type="PANTHER" id="PTHR33991">
    <property type="entry name" value="DNA REPAIR PROTEIN RECO"/>
    <property type="match status" value="1"/>
</dbReference>
<dbReference type="EMBL" id="UOFO01000112">
    <property type="protein sequence ID" value="VAW87186.1"/>
    <property type="molecule type" value="Genomic_DNA"/>
</dbReference>
<evidence type="ECO:0000256" key="1">
    <source>
        <dbReference type="ARBA" id="ARBA00007452"/>
    </source>
</evidence>
<dbReference type="Pfam" id="PF02565">
    <property type="entry name" value="RecO_C"/>
    <property type="match status" value="1"/>
</dbReference>
<evidence type="ECO:0000256" key="2">
    <source>
        <dbReference type="ARBA" id="ARBA00021310"/>
    </source>
</evidence>
<dbReference type="Gene3D" id="2.40.50.140">
    <property type="entry name" value="Nucleic acid-binding proteins"/>
    <property type="match status" value="1"/>
</dbReference>
<accession>A0A3B1A2S1</accession>
<reference evidence="8" key="1">
    <citation type="submission" date="2018-06" db="EMBL/GenBank/DDBJ databases">
        <authorList>
            <person name="Zhirakovskaya E."/>
        </authorList>
    </citation>
    <scope>NUCLEOTIDE SEQUENCE</scope>
</reference>
<evidence type="ECO:0000256" key="6">
    <source>
        <dbReference type="ARBA" id="ARBA00033409"/>
    </source>
</evidence>
<evidence type="ECO:0000256" key="5">
    <source>
        <dbReference type="ARBA" id="ARBA00023204"/>
    </source>
</evidence>
<feature type="domain" description="DNA replication/recombination mediator RecO N-terminal" evidence="7">
    <location>
        <begin position="1"/>
        <end position="76"/>
    </location>
</feature>
<dbReference type="SUPFAM" id="SSF50249">
    <property type="entry name" value="Nucleic acid-binding proteins"/>
    <property type="match status" value="1"/>
</dbReference>
<dbReference type="InterPro" id="IPR003717">
    <property type="entry name" value="RecO"/>
</dbReference>
<dbReference type="AlphaFoldDB" id="A0A3B1A2S1"/>
<protein>
    <recommendedName>
        <fullName evidence="2">DNA repair protein RecO</fullName>
    </recommendedName>
    <alternativeName>
        <fullName evidence="6">Recombination protein O</fullName>
    </alternativeName>
</protein>
<dbReference type="GO" id="GO:0043590">
    <property type="term" value="C:bacterial nucleoid"/>
    <property type="evidence" value="ECO:0007669"/>
    <property type="project" value="TreeGrafter"/>
</dbReference>
<sequence length="251" mass="28708">MRVQLQHAYILHRRVYRDTSLIVELLSRDFGRISAVARGARRSRNNALLQPFQPVLCSWFGRGELYTLGNIEPADVYQKINGQHVLSGLYLNELLMRLLPKEEPIGKLYDYYAEAVSGLAQLAVNDVECRNSDFCEQQILRRFEKGLLEQLGYGVDFSLDSETNKQVCTTDQYIFVSGKGLIQTSVNSVISGASLLALANDQLDSEQSLREAKRLLRTILDQYLGSRPLQSRELRYRYARQKKSLSINIKR</sequence>
<dbReference type="InterPro" id="IPR022572">
    <property type="entry name" value="DNA_rep/recomb_RecO_N"/>
</dbReference>
<evidence type="ECO:0000256" key="4">
    <source>
        <dbReference type="ARBA" id="ARBA00023172"/>
    </source>
</evidence>
<keyword evidence="4" id="KW-0233">DNA recombination</keyword>
<evidence type="ECO:0000259" key="7">
    <source>
        <dbReference type="Pfam" id="PF11967"/>
    </source>
</evidence>
<dbReference type="Pfam" id="PF11967">
    <property type="entry name" value="RecO_N"/>
    <property type="match status" value="1"/>
</dbReference>
<dbReference type="InterPro" id="IPR012340">
    <property type="entry name" value="NA-bd_OB-fold"/>
</dbReference>
<keyword evidence="3" id="KW-0227">DNA damage</keyword>
<organism evidence="8">
    <name type="scientific">hydrothermal vent metagenome</name>
    <dbReference type="NCBI Taxonomy" id="652676"/>
    <lineage>
        <taxon>unclassified sequences</taxon>
        <taxon>metagenomes</taxon>
        <taxon>ecological metagenomes</taxon>
    </lineage>
</organism>